<evidence type="ECO:0000313" key="5">
    <source>
        <dbReference type="Proteomes" id="UP001295684"/>
    </source>
</evidence>
<dbReference type="Proteomes" id="UP001295684">
    <property type="component" value="Unassembled WGS sequence"/>
</dbReference>
<name>A0AAD1XE42_EUPCR</name>
<feature type="region of interest" description="Disordered" evidence="1">
    <location>
        <begin position="213"/>
        <end position="242"/>
    </location>
</feature>
<feature type="transmembrane region" description="Helical" evidence="2">
    <location>
        <begin position="169"/>
        <end position="190"/>
    </location>
</feature>
<evidence type="ECO:0000256" key="2">
    <source>
        <dbReference type="SAM" id="Phobius"/>
    </source>
</evidence>
<reference evidence="4" key="1">
    <citation type="submission" date="2023-07" db="EMBL/GenBank/DDBJ databases">
        <authorList>
            <consortium name="AG Swart"/>
            <person name="Singh M."/>
            <person name="Singh A."/>
            <person name="Seah K."/>
            <person name="Emmerich C."/>
        </authorList>
    </citation>
    <scope>NUCLEOTIDE SEQUENCE</scope>
    <source>
        <strain evidence="4">DP1</strain>
    </source>
</reference>
<dbReference type="AlphaFoldDB" id="A0AAD1XE42"/>
<keyword evidence="2" id="KW-0472">Membrane</keyword>
<comment type="caution">
    <text evidence="4">The sequence shown here is derived from an EMBL/GenBank/DDBJ whole genome shotgun (WGS) entry which is preliminary data.</text>
</comment>
<dbReference type="EMBL" id="CAMPGE010012450">
    <property type="protein sequence ID" value="CAI2371215.1"/>
    <property type="molecule type" value="Genomic_DNA"/>
</dbReference>
<sequence>MAIRFIFAILALLIVSVCAEEADPTTEQTGNTTESNEDLEKETEEIVRGIMDAFQGSIMGSLADEIDEDGEKVIVQQEEKIVDANGNVKIKQRTLQNPSKEELETKTLEELEDDEDDPTITTIQTIRLNLNDNDLSHHTFSTFGLTDPKDVSNTWLGQDQTVTGYVKSFFWFLIKVLTILAIGLAIFKLFRLENKLKNFGFRKSKRYDQEDGLHYSDEDEHDEEELSNIRNAVKRGEKAKNK</sequence>
<evidence type="ECO:0000256" key="3">
    <source>
        <dbReference type="SAM" id="SignalP"/>
    </source>
</evidence>
<feature type="compositionally biased region" description="Polar residues" evidence="1">
    <location>
        <begin position="25"/>
        <end position="34"/>
    </location>
</feature>
<feature type="region of interest" description="Disordered" evidence="1">
    <location>
        <begin position="22"/>
        <end position="41"/>
    </location>
</feature>
<organism evidence="4 5">
    <name type="scientific">Euplotes crassus</name>
    <dbReference type="NCBI Taxonomy" id="5936"/>
    <lineage>
        <taxon>Eukaryota</taxon>
        <taxon>Sar</taxon>
        <taxon>Alveolata</taxon>
        <taxon>Ciliophora</taxon>
        <taxon>Intramacronucleata</taxon>
        <taxon>Spirotrichea</taxon>
        <taxon>Hypotrichia</taxon>
        <taxon>Euplotida</taxon>
        <taxon>Euplotidae</taxon>
        <taxon>Moneuplotes</taxon>
    </lineage>
</organism>
<keyword evidence="2" id="KW-1133">Transmembrane helix</keyword>
<feature type="chain" id="PRO_5042273891" evidence="3">
    <location>
        <begin position="20"/>
        <end position="242"/>
    </location>
</feature>
<keyword evidence="3" id="KW-0732">Signal</keyword>
<feature type="compositionally biased region" description="Acidic residues" evidence="1">
    <location>
        <begin position="217"/>
        <end position="226"/>
    </location>
</feature>
<protein>
    <submittedName>
        <fullName evidence="4">Uncharacterized protein</fullName>
    </submittedName>
</protein>
<feature type="signal peptide" evidence="3">
    <location>
        <begin position="1"/>
        <end position="19"/>
    </location>
</feature>
<gene>
    <name evidence="4" type="ORF">ECRASSUSDP1_LOCUS12535</name>
</gene>
<evidence type="ECO:0000256" key="1">
    <source>
        <dbReference type="SAM" id="MobiDB-lite"/>
    </source>
</evidence>
<keyword evidence="2" id="KW-0812">Transmembrane</keyword>
<accession>A0AAD1XE42</accession>
<proteinExistence type="predicted"/>
<evidence type="ECO:0000313" key="4">
    <source>
        <dbReference type="EMBL" id="CAI2371215.1"/>
    </source>
</evidence>
<keyword evidence="5" id="KW-1185">Reference proteome</keyword>